<dbReference type="Gene3D" id="2.60.120.10">
    <property type="entry name" value="Jelly Rolls"/>
    <property type="match status" value="1"/>
</dbReference>
<dbReference type="EMBL" id="OE188667">
    <property type="protein sequence ID" value="CAD7578780.1"/>
    <property type="molecule type" value="Genomic_DNA"/>
</dbReference>
<gene>
    <name evidence="2" type="ORF">TCMB3V08_LOCUS11317</name>
</gene>
<feature type="region of interest" description="Disordered" evidence="1">
    <location>
        <begin position="75"/>
        <end position="113"/>
    </location>
</feature>
<protein>
    <submittedName>
        <fullName evidence="2">(California timema) hypothetical protein</fullName>
    </submittedName>
</protein>
<name>A0A7R9JGD4_TIMCA</name>
<dbReference type="GO" id="GO:0005249">
    <property type="term" value="F:voltage-gated potassium channel activity"/>
    <property type="evidence" value="ECO:0007669"/>
    <property type="project" value="TreeGrafter"/>
</dbReference>
<accession>A0A7R9JGD4</accession>
<evidence type="ECO:0000256" key="1">
    <source>
        <dbReference type="SAM" id="MobiDB-lite"/>
    </source>
</evidence>
<organism evidence="2">
    <name type="scientific">Timema californicum</name>
    <name type="common">California timema</name>
    <name type="synonym">Walking stick</name>
    <dbReference type="NCBI Taxonomy" id="61474"/>
    <lineage>
        <taxon>Eukaryota</taxon>
        <taxon>Metazoa</taxon>
        <taxon>Ecdysozoa</taxon>
        <taxon>Arthropoda</taxon>
        <taxon>Hexapoda</taxon>
        <taxon>Insecta</taxon>
        <taxon>Pterygota</taxon>
        <taxon>Neoptera</taxon>
        <taxon>Polyneoptera</taxon>
        <taxon>Phasmatodea</taxon>
        <taxon>Timematodea</taxon>
        <taxon>Timematoidea</taxon>
        <taxon>Timematidae</taxon>
        <taxon>Timema</taxon>
    </lineage>
</organism>
<dbReference type="GO" id="GO:0042391">
    <property type="term" value="P:regulation of membrane potential"/>
    <property type="evidence" value="ECO:0007669"/>
    <property type="project" value="TreeGrafter"/>
</dbReference>
<reference evidence="2" key="1">
    <citation type="submission" date="2020-11" db="EMBL/GenBank/DDBJ databases">
        <authorList>
            <person name="Tran Van P."/>
        </authorList>
    </citation>
    <scope>NUCLEOTIDE SEQUENCE</scope>
</reference>
<feature type="region of interest" description="Disordered" evidence="1">
    <location>
        <begin position="372"/>
        <end position="395"/>
    </location>
</feature>
<dbReference type="PANTHER" id="PTHR10217:SF637">
    <property type="entry name" value="EAG-LIKE K[+] CHANNEL, ISOFORM A"/>
    <property type="match status" value="1"/>
</dbReference>
<dbReference type="InterPro" id="IPR014710">
    <property type="entry name" value="RmlC-like_jellyroll"/>
</dbReference>
<feature type="compositionally biased region" description="Acidic residues" evidence="1">
    <location>
        <begin position="92"/>
        <end position="103"/>
    </location>
</feature>
<proteinExistence type="predicted"/>
<sequence length="412" mass="45686">MYLQSSGGGGADGRSSDVVVKSSCDVKALTYCDLKCINMQGLVDVLRLYPEYQQEFAHDIQHDLTYNLREGYEAEEESDMNGIPSLTLPSISEDDENIPEEGETSPLNSWSGHLHEVPAGQLRAVGPKKCAEGVAAKFRTTSSYYLFRVEELRCERVGRGRSGRGRSGGVNQKTGSLEGLNLELRGEVEQTRSSVERLDTQVSSLHHDVATLSQEVRNAIQALQELATSNTTMATRYPYPVPAHSNPNLPDNSLRNSHMPLLQRSSSHPPDMFCWNDDTPPLTSHLVDRATQTDLPVEMMEQFVLQNPRRVLLLLGLEHDPLVSALSCASSGSDHRAALLPHSNNNIPPQDRSEQLHSAVRQAERLPCSWFSGTTEEVHPPHRFSTGDVEDKLPEIRPLPSTRSLIFNPFNS</sequence>
<evidence type="ECO:0000313" key="2">
    <source>
        <dbReference type="EMBL" id="CAD7578780.1"/>
    </source>
</evidence>
<dbReference type="InterPro" id="IPR050818">
    <property type="entry name" value="KCNH_animal-type"/>
</dbReference>
<dbReference type="AlphaFoldDB" id="A0A7R9JGD4"/>
<dbReference type="GO" id="GO:0005886">
    <property type="term" value="C:plasma membrane"/>
    <property type="evidence" value="ECO:0007669"/>
    <property type="project" value="TreeGrafter"/>
</dbReference>
<dbReference type="PANTHER" id="PTHR10217">
    <property type="entry name" value="VOLTAGE AND LIGAND GATED POTASSIUM CHANNEL"/>
    <property type="match status" value="1"/>
</dbReference>